<name>A0A420WGI6_9PROT</name>
<reference evidence="2 3" key="1">
    <citation type="submission" date="2018-10" db="EMBL/GenBank/DDBJ databases">
        <title>Comparative analysis of microorganisms from saline springs in Andes Mountain Range, Colombia.</title>
        <authorList>
            <person name="Rubin E."/>
        </authorList>
    </citation>
    <scope>NUCLEOTIDE SEQUENCE [LARGE SCALE GENOMIC DNA]</scope>
    <source>
        <strain evidence="2 3">USBA 36</strain>
    </source>
</reference>
<protein>
    <submittedName>
        <fullName evidence="2">Uncharacterized protein</fullName>
    </submittedName>
</protein>
<comment type="caution">
    <text evidence="2">The sequence shown here is derived from an EMBL/GenBank/DDBJ whole genome shotgun (WGS) entry which is preliminary data.</text>
</comment>
<evidence type="ECO:0000256" key="1">
    <source>
        <dbReference type="SAM" id="MobiDB-lite"/>
    </source>
</evidence>
<dbReference type="EMBL" id="RBIG01000002">
    <property type="protein sequence ID" value="RKQ70134.1"/>
    <property type="molecule type" value="Genomic_DNA"/>
</dbReference>
<accession>A0A420WGI6</accession>
<proteinExistence type="predicted"/>
<dbReference type="AlphaFoldDB" id="A0A420WGI6"/>
<dbReference type="Proteomes" id="UP000277424">
    <property type="component" value="Unassembled WGS sequence"/>
</dbReference>
<gene>
    <name evidence="2" type="ORF">BCL74_2074</name>
</gene>
<feature type="region of interest" description="Disordered" evidence="1">
    <location>
        <begin position="72"/>
        <end position="119"/>
    </location>
</feature>
<organism evidence="2 3">
    <name type="scientific">Oceanibaculum indicum</name>
    <dbReference type="NCBI Taxonomy" id="526216"/>
    <lineage>
        <taxon>Bacteria</taxon>
        <taxon>Pseudomonadati</taxon>
        <taxon>Pseudomonadota</taxon>
        <taxon>Alphaproteobacteria</taxon>
        <taxon>Rhodospirillales</taxon>
        <taxon>Oceanibaculaceae</taxon>
        <taxon>Oceanibaculum</taxon>
    </lineage>
</organism>
<sequence length="119" mass="13033">MVKMAVAMKIAEPKIAAQLGICQNTLRKHFSEELEFGRLRKTMENLMRLDKAAKGGNVSAMKYIDAKIAAANRASDEGDHVPPKGEKMGKKEQAARDAETAGQDTEWGDDLMPPTMSVN</sequence>
<feature type="compositionally biased region" description="Basic and acidic residues" evidence="1">
    <location>
        <begin position="74"/>
        <end position="99"/>
    </location>
</feature>
<evidence type="ECO:0000313" key="2">
    <source>
        <dbReference type="EMBL" id="RKQ70134.1"/>
    </source>
</evidence>
<evidence type="ECO:0000313" key="3">
    <source>
        <dbReference type="Proteomes" id="UP000277424"/>
    </source>
</evidence>